<dbReference type="AlphaFoldDB" id="A0A7Z7JEE3"/>
<keyword evidence="2" id="KW-0808">Transferase</keyword>
<organism evidence="2 3">
    <name type="scientific">Cupriavidus taiwanensis</name>
    <dbReference type="NCBI Taxonomy" id="164546"/>
    <lineage>
        <taxon>Bacteria</taxon>
        <taxon>Pseudomonadati</taxon>
        <taxon>Pseudomonadota</taxon>
        <taxon>Betaproteobacteria</taxon>
        <taxon>Burkholderiales</taxon>
        <taxon>Burkholderiaceae</taxon>
        <taxon>Cupriavidus</taxon>
    </lineage>
</organism>
<dbReference type="EMBL" id="LT978514">
    <property type="protein sequence ID" value="SPC23801.1"/>
    <property type="molecule type" value="Genomic_DNA"/>
</dbReference>
<keyword evidence="2" id="KW-0012">Acyltransferase</keyword>
<dbReference type="Gene3D" id="3.40.50.1820">
    <property type="entry name" value="alpha/beta hydrolase"/>
    <property type="match status" value="1"/>
</dbReference>
<evidence type="ECO:0000313" key="2">
    <source>
        <dbReference type="EMBL" id="SPC23801.1"/>
    </source>
</evidence>
<dbReference type="PRINTS" id="PR00111">
    <property type="entry name" value="ABHYDROLASE"/>
</dbReference>
<name>A0A7Z7JEE3_9BURK</name>
<proteinExistence type="predicted"/>
<feature type="domain" description="AB hydrolase-1" evidence="1">
    <location>
        <begin position="66"/>
        <end position="306"/>
    </location>
</feature>
<dbReference type="Pfam" id="PF00561">
    <property type="entry name" value="Abhydrolase_1"/>
    <property type="match status" value="1"/>
</dbReference>
<evidence type="ECO:0000259" key="1">
    <source>
        <dbReference type="Pfam" id="PF00561"/>
    </source>
</evidence>
<reference evidence="2 3" key="1">
    <citation type="submission" date="2018-01" db="EMBL/GenBank/DDBJ databases">
        <authorList>
            <person name="Clerissi C."/>
        </authorList>
    </citation>
    <scope>NUCLEOTIDE SEQUENCE [LARGE SCALE GENOMIC DNA]</scope>
    <source>
        <strain evidence="2">Cupriavidus taiwanensis STM 6021</strain>
    </source>
</reference>
<keyword evidence="2" id="KW-0378">Hydrolase</keyword>
<sequence>MSTSNSKSRASSTGVFATLASVVAVAGTAAWVHHRARQAERDHPPQGSFLTVDGVQLHYIDEGEGPAVVLLHGNAVLLQDYVASGLLRSLSKRHRVILFDRPGFGHSQRPRDRRWTPRAQAALLRKALAQLGVERPLVVAHSLGTLVALGMALESTVNVRGLVLISGYYYPSARVDVLLTSPAAIPVVGDALRYTVAPLAGRLLLKRALRQMFAPAQPPPIFFDLISREMLLRPSQIDAAAEDAAFMIPAVSEFRELYAGLQVPVTLVAGAGDKIVDAASHSTALHRELPNSTLVLVPGVGHMVHYAATEDIARTVERMTGASGAPLIQSVQ</sequence>
<accession>A0A7Z7JEE3</accession>
<dbReference type="Proteomes" id="UP000257139">
    <property type="component" value="Chromosome CBM2594_b"/>
</dbReference>
<evidence type="ECO:0000313" key="3">
    <source>
        <dbReference type="Proteomes" id="UP000257139"/>
    </source>
</evidence>
<dbReference type="SUPFAM" id="SSF53474">
    <property type="entry name" value="alpha/beta-Hydrolases"/>
    <property type="match status" value="1"/>
</dbReference>
<dbReference type="GO" id="GO:0016787">
    <property type="term" value="F:hydrolase activity"/>
    <property type="evidence" value="ECO:0007669"/>
    <property type="project" value="UniProtKB-KW"/>
</dbReference>
<dbReference type="InterPro" id="IPR029058">
    <property type="entry name" value="AB_hydrolase_fold"/>
</dbReference>
<gene>
    <name evidence="2" type="ORF">CBM2594_B80192</name>
</gene>
<dbReference type="PANTHER" id="PTHR43798">
    <property type="entry name" value="MONOACYLGLYCEROL LIPASE"/>
    <property type="match status" value="1"/>
</dbReference>
<dbReference type="InterPro" id="IPR000073">
    <property type="entry name" value="AB_hydrolase_1"/>
</dbReference>
<protein>
    <submittedName>
        <fullName evidence="2">Putative hydrolase or acyltransferase</fullName>
    </submittedName>
</protein>
<dbReference type="GO" id="GO:0016746">
    <property type="term" value="F:acyltransferase activity"/>
    <property type="evidence" value="ECO:0007669"/>
    <property type="project" value="UniProtKB-KW"/>
</dbReference>
<dbReference type="InterPro" id="IPR050266">
    <property type="entry name" value="AB_hydrolase_sf"/>
</dbReference>
<dbReference type="RefSeq" id="WP_025585099.1">
    <property type="nucleotide sequence ID" value="NZ_LT976872.1"/>
</dbReference>